<proteinExistence type="predicted"/>
<dbReference type="Proteomes" id="UP000807342">
    <property type="component" value="Unassembled WGS sequence"/>
</dbReference>
<sequence length="74" mass="7938">MTTVPLLQTHNPMAPASYHLPPSWIGAYLPSTDPVVARATSAGSHPPAPAPAQEQKMTVLQSELTSTNPYHLTY</sequence>
<keyword evidence="3" id="KW-1185">Reference proteome</keyword>
<evidence type="ECO:0000313" key="3">
    <source>
        <dbReference type="Proteomes" id="UP000807342"/>
    </source>
</evidence>
<organism evidence="2 3">
    <name type="scientific">Macrolepiota fuliginosa MF-IS2</name>
    <dbReference type="NCBI Taxonomy" id="1400762"/>
    <lineage>
        <taxon>Eukaryota</taxon>
        <taxon>Fungi</taxon>
        <taxon>Dikarya</taxon>
        <taxon>Basidiomycota</taxon>
        <taxon>Agaricomycotina</taxon>
        <taxon>Agaricomycetes</taxon>
        <taxon>Agaricomycetidae</taxon>
        <taxon>Agaricales</taxon>
        <taxon>Agaricineae</taxon>
        <taxon>Agaricaceae</taxon>
        <taxon>Macrolepiota</taxon>
    </lineage>
</organism>
<dbReference type="EMBL" id="MU151290">
    <property type="protein sequence ID" value="KAF9445637.1"/>
    <property type="molecule type" value="Genomic_DNA"/>
</dbReference>
<evidence type="ECO:0000256" key="1">
    <source>
        <dbReference type="SAM" id="MobiDB-lite"/>
    </source>
</evidence>
<gene>
    <name evidence="2" type="ORF">P691DRAFT_762331</name>
</gene>
<evidence type="ECO:0000313" key="2">
    <source>
        <dbReference type="EMBL" id="KAF9445637.1"/>
    </source>
</evidence>
<reference evidence="2" key="1">
    <citation type="submission" date="2020-11" db="EMBL/GenBank/DDBJ databases">
        <authorList>
            <consortium name="DOE Joint Genome Institute"/>
            <person name="Ahrendt S."/>
            <person name="Riley R."/>
            <person name="Andreopoulos W."/>
            <person name="Labutti K."/>
            <person name="Pangilinan J."/>
            <person name="Ruiz-Duenas F.J."/>
            <person name="Barrasa J.M."/>
            <person name="Sanchez-Garcia M."/>
            <person name="Camarero S."/>
            <person name="Miyauchi S."/>
            <person name="Serrano A."/>
            <person name="Linde D."/>
            <person name="Babiker R."/>
            <person name="Drula E."/>
            <person name="Ayuso-Fernandez I."/>
            <person name="Pacheco R."/>
            <person name="Padilla G."/>
            <person name="Ferreira P."/>
            <person name="Barriuso J."/>
            <person name="Kellner H."/>
            <person name="Castanera R."/>
            <person name="Alfaro M."/>
            <person name="Ramirez L."/>
            <person name="Pisabarro A.G."/>
            <person name="Kuo A."/>
            <person name="Tritt A."/>
            <person name="Lipzen A."/>
            <person name="He G."/>
            <person name="Yan M."/>
            <person name="Ng V."/>
            <person name="Cullen D."/>
            <person name="Martin F."/>
            <person name="Rosso M.-N."/>
            <person name="Henrissat B."/>
            <person name="Hibbett D."/>
            <person name="Martinez A.T."/>
            <person name="Grigoriev I.V."/>
        </authorList>
    </citation>
    <scope>NUCLEOTIDE SEQUENCE</scope>
    <source>
        <strain evidence="2">MF-IS2</strain>
    </source>
</reference>
<protein>
    <submittedName>
        <fullName evidence="2">Uncharacterized protein</fullName>
    </submittedName>
</protein>
<feature type="region of interest" description="Disordered" evidence="1">
    <location>
        <begin position="38"/>
        <end position="57"/>
    </location>
</feature>
<name>A0A9P5X6W0_9AGAR</name>
<comment type="caution">
    <text evidence="2">The sequence shown here is derived from an EMBL/GenBank/DDBJ whole genome shotgun (WGS) entry which is preliminary data.</text>
</comment>
<dbReference type="AlphaFoldDB" id="A0A9P5X6W0"/>
<accession>A0A9P5X6W0</accession>